<keyword evidence="1" id="KW-1133">Transmembrane helix</keyword>
<feature type="transmembrane region" description="Helical" evidence="1">
    <location>
        <begin position="18"/>
        <end position="35"/>
    </location>
</feature>
<comment type="caution">
    <text evidence="2">The sequence shown here is derived from an EMBL/GenBank/DDBJ whole genome shotgun (WGS) entry which is preliminary data.</text>
</comment>
<accession>A0A919BAV7</accession>
<keyword evidence="1" id="KW-0472">Membrane</keyword>
<sequence>MLIAKIEKILEKVNSSQIAIFAVLFITFVTGVIAVKNEYYSDSNWFEGTWQLDPNRSYQSINDELKTQISEMELKREYLEPFFEGHPESSKLVKGLLVYKGNAQKRWELFFDNISLTVNFGNSYGFFETNLPPIERTTVNSSIHSLSYRNKMFDFDIERIVRNNNEELILKPLRQRQIKTVNSDGKLIEQERAFQNSIAFKSGEYLIIDMPLFSFSEVRGTNASNKVIRGALYFRKIE</sequence>
<proteinExistence type="predicted"/>
<dbReference type="RefSeq" id="WP_189766806.1">
    <property type="nucleotide sequence ID" value="NZ_BNCK01000001.1"/>
</dbReference>
<organism evidence="2 3">
    <name type="scientific">Thalassotalea marina</name>
    <dbReference type="NCBI Taxonomy" id="1673741"/>
    <lineage>
        <taxon>Bacteria</taxon>
        <taxon>Pseudomonadati</taxon>
        <taxon>Pseudomonadota</taxon>
        <taxon>Gammaproteobacteria</taxon>
        <taxon>Alteromonadales</taxon>
        <taxon>Colwelliaceae</taxon>
        <taxon>Thalassotalea</taxon>
    </lineage>
</organism>
<keyword evidence="3" id="KW-1185">Reference proteome</keyword>
<dbReference type="EMBL" id="BNCK01000001">
    <property type="protein sequence ID" value="GHF78119.1"/>
    <property type="molecule type" value="Genomic_DNA"/>
</dbReference>
<gene>
    <name evidence="2" type="ORF">GCM10017161_01450</name>
</gene>
<reference evidence="2" key="1">
    <citation type="journal article" date="2014" name="Int. J. Syst. Evol. Microbiol.">
        <title>Complete genome sequence of Corynebacterium casei LMG S-19264T (=DSM 44701T), isolated from a smear-ripened cheese.</title>
        <authorList>
            <consortium name="US DOE Joint Genome Institute (JGI-PGF)"/>
            <person name="Walter F."/>
            <person name="Albersmeier A."/>
            <person name="Kalinowski J."/>
            <person name="Ruckert C."/>
        </authorList>
    </citation>
    <scope>NUCLEOTIDE SEQUENCE</scope>
    <source>
        <strain evidence="2">KCTC 42731</strain>
    </source>
</reference>
<dbReference type="AlphaFoldDB" id="A0A919BAV7"/>
<keyword evidence="1" id="KW-0812">Transmembrane</keyword>
<protein>
    <submittedName>
        <fullName evidence="2">Uncharacterized protein</fullName>
    </submittedName>
</protein>
<name>A0A919BAV7_9GAMM</name>
<evidence type="ECO:0000256" key="1">
    <source>
        <dbReference type="SAM" id="Phobius"/>
    </source>
</evidence>
<evidence type="ECO:0000313" key="2">
    <source>
        <dbReference type="EMBL" id="GHF78119.1"/>
    </source>
</evidence>
<evidence type="ECO:0000313" key="3">
    <source>
        <dbReference type="Proteomes" id="UP000623842"/>
    </source>
</evidence>
<dbReference type="Proteomes" id="UP000623842">
    <property type="component" value="Unassembled WGS sequence"/>
</dbReference>
<reference evidence="2" key="2">
    <citation type="submission" date="2020-09" db="EMBL/GenBank/DDBJ databases">
        <authorList>
            <person name="Sun Q."/>
            <person name="Kim S."/>
        </authorList>
    </citation>
    <scope>NUCLEOTIDE SEQUENCE</scope>
    <source>
        <strain evidence="2">KCTC 42731</strain>
    </source>
</reference>